<reference evidence="1 2" key="1">
    <citation type="submission" date="2018-12" db="EMBL/GenBank/DDBJ databases">
        <title>Glycomyces sp. YIM 121974 draft genome.</title>
        <authorList>
            <person name="Li Q."/>
        </authorList>
    </citation>
    <scope>NUCLEOTIDE SEQUENCE [LARGE SCALE GENOMIC DNA]</scope>
    <source>
        <strain evidence="1 2">YIM 121974</strain>
    </source>
</reference>
<keyword evidence="1" id="KW-0808">Transferase</keyword>
<sequence length="346" mass="38697">MPWRPSQPEPDTVRSGLTARHKRICGLRRRNGVLDTVPMRFGVVPSSVRRDVLNWHGAAGQAWLDALPKTVWSLKRAWSLRIDGPPYDGGSHSYVVPVLHDDGTPAVLKVIYRDDENAAEPTALRQYRGEGAVRLHDYDPETGAMLMERAVPGNRLKSTRFFGHKTPAAAWRRIGIATGLYRRLWRPYEPEAGYPEPPAATGLLDTWRAEYADAGPDLRYRVGDERLRDALALCDALADPPELGIANRDTHLGNIVSAEREPWLVIDPKPYLAERAFDGGYFLFMQQLHGPHSGAELLRAVAEGLGADTERVRAWALLRFTDHLAETADERDLETASKAMRELEDA</sequence>
<comment type="caution">
    <text evidence="1">The sequence shown here is derived from an EMBL/GenBank/DDBJ whole genome shotgun (WGS) entry which is preliminary data.</text>
</comment>
<dbReference type="AlphaFoldDB" id="A0A426UWB7"/>
<keyword evidence="2" id="KW-1185">Reference proteome</keyword>
<dbReference type="GO" id="GO:0016301">
    <property type="term" value="F:kinase activity"/>
    <property type="evidence" value="ECO:0007669"/>
    <property type="project" value="UniProtKB-KW"/>
</dbReference>
<name>A0A426UWB7_9ACTN</name>
<protein>
    <submittedName>
        <fullName evidence="1">Kinase</fullName>
    </submittedName>
</protein>
<dbReference type="Proteomes" id="UP000277256">
    <property type="component" value="Unassembled WGS sequence"/>
</dbReference>
<dbReference type="InterPro" id="IPR006748">
    <property type="entry name" value="NH2Glyco/OHUrea_AB-resist_kin"/>
</dbReference>
<evidence type="ECO:0000313" key="2">
    <source>
        <dbReference type="Proteomes" id="UP000277256"/>
    </source>
</evidence>
<dbReference type="GO" id="GO:0016773">
    <property type="term" value="F:phosphotransferase activity, alcohol group as acceptor"/>
    <property type="evidence" value="ECO:0007669"/>
    <property type="project" value="InterPro"/>
</dbReference>
<dbReference type="InterPro" id="IPR011009">
    <property type="entry name" value="Kinase-like_dom_sf"/>
</dbReference>
<dbReference type="EMBL" id="RSEB01000004">
    <property type="protein sequence ID" value="RRR98614.1"/>
    <property type="molecule type" value="Genomic_DNA"/>
</dbReference>
<proteinExistence type="predicted"/>
<accession>A0A426UWB7</accession>
<dbReference type="Pfam" id="PF04655">
    <property type="entry name" value="APH_6_hur"/>
    <property type="match status" value="1"/>
</dbReference>
<gene>
    <name evidence="1" type="ORF">EIW28_17265</name>
</gene>
<keyword evidence="1" id="KW-0418">Kinase</keyword>
<organism evidence="1 2">
    <name type="scientific">Glycomyces terrestris</name>
    <dbReference type="NCBI Taxonomy" id="2493553"/>
    <lineage>
        <taxon>Bacteria</taxon>
        <taxon>Bacillati</taxon>
        <taxon>Actinomycetota</taxon>
        <taxon>Actinomycetes</taxon>
        <taxon>Glycomycetales</taxon>
        <taxon>Glycomycetaceae</taxon>
        <taxon>Glycomyces</taxon>
    </lineage>
</organism>
<dbReference type="GO" id="GO:0019748">
    <property type="term" value="P:secondary metabolic process"/>
    <property type="evidence" value="ECO:0007669"/>
    <property type="project" value="InterPro"/>
</dbReference>
<evidence type="ECO:0000313" key="1">
    <source>
        <dbReference type="EMBL" id="RRR98614.1"/>
    </source>
</evidence>
<dbReference type="SUPFAM" id="SSF56112">
    <property type="entry name" value="Protein kinase-like (PK-like)"/>
    <property type="match status" value="1"/>
</dbReference>